<dbReference type="Proteomes" id="UP000035366">
    <property type="component" value="Chromosome"/>
</dbReference>
<dbReference type="Pfam" id="PF13370">
    <property type="entry name" value="Fer4_13"/>
    <property type="match status" value="1"/>
</dbReference>
<dbReference type="Gene3D" id="3.60.15.10">
    <property type="entry name" value="Ribonuclease Z/Hydroxyacylglutathione hydrolase-like"/>
    <property type="match status" value="1"/>
</dbReference>
<dbReference type="CDD" id="cd07727">
    <property type="entry name" value="YmaE-like_MBL-fold"/>
    <property type="match status" value="1"/>
</dbReference>
<proteinExistence type="predicted"/>
<protein>
    <submittedName>
        <fullName evidence="2">Beta-lactamase</fullName>
    </submittedName>
</protein>
<accession>A0ABM5TLX2</accession>
<dbReference type="SMART" id="SM00849">
    <property type="entry name" value="Lactamase_B"/>
    <property type="match status" value="1"/>
</dbReference>
<evidence type="ECO:0000259" key="1">
    <source>
        <dbReference type="SMART" id="SM00849"/>
    </source>
</evidence>
<dbReference type="RefSeq" id="WP_208899771.1">
    <property type="nucleotide sequence ID" value="NZ_CP011497.1"/>
</dbReference>
<dbReference type="Pfam" id="PF14597">
    <property type="entry name" value="Lactamase_B_5"/>
    <property type="match status" value="1"/>
</dbReference>
<name>A0ABM5TLX2_9ACTN</name>
<dbReference type="InterPro" id="IPR001279">
    <property type="entry name" value="Metallo-B-lactamas"/>
</dbReference>
<dbReference type="InterPro" id="IPR036866">
    <property type="entry name" value="RibonucZ/Hydroxyglut_hydro"/>
</dbReference>
<dbReference type="PANTHER" id="PTHR42773">
    <property type="entry name" value="METALLO-BETA-LACTAMASE-RELATED"/>
    <property type="match status" value="1"/>
</dbReference>
<evidence type="ECO:0000313" key="3">
    <source>
        <dbReference type="Proteomes" id="UP000035366"/>
    </source>
</evidence>
<sequence length="296" mass="32654">MSAAEPRGQAGPAWEIRENCVNCDVARQLAPETVVEAGARSVLLRQPADEAEELALARAAVACPVRAIRRGPGGIPAAPFPMRLDGEVHLCGHNSARTFGANAYLVRRPEGNLLVDTPRWSPAVAASYEELGGIAHILLTHRDHTAHARRFARHFGARVWIHEGDRDAAPYADMVLRGREPVDVLPGVTARPVPGHTRGSVVYVVDERYCFTGDTLYWSRTAQDLEVFETVVWYSRAELAESLLRLAEQARFSWVLPGHGDRCHRPAGELHERLLGLVARMRGRPPQPLDIGAVEW</sequence>
<gene>
    <name evidence="2" type="ORF">ABB07_18410</name>
</gene>
<keyword evidence="3" id="KW-1185">Reference proteome</keyword>
<organism evidence="2 3">
    <name type="scientific">Streptomyces incarnatus</name>
    <dbReference type="NCBI Taxonomy" id="665007"/>
    <lineage>
        <taxon>Bacteria</taxon>
        <taxon>Bacillati</taxon>
        <taxon>Actinomycetota</taxon>
        <taxon>Actinomycetes</taxon>
        <taxon>Kitasatosporales</taxon>
        <taxon>Streptomycetaceae</taxon>
        <taxon>Streptomyces</taxon>
    </lineage>
</organism>
<reference evidence="2 3" key="1">
    <citation type="journal article" date="2015" name="ISME J.">
        <title>Draft Genome Sequence of Streptomyces incarnatus NRRL8089, which Produces the Nucleoside Antibiotic Sinefungin.</title>
        <authorList>
            <person name="Oshima K."/>
            <person name="Hattori M."/>
            <person name="Shimizu H."/>
            <person name="Fukuda K."/>
            <person name="Nemoto M."/>
            <person name="Inagaki K."/>
            <person name="Tamura T."/>
        </authorList>
    </citation>
    <scope>NUCLEOTIDE SEQUENCE [LARGE SCALE GENOMIC DNA]</scope>
    <source>
        <strain evidence="2 3">NRRL 8089</strain>
    </source>
</reference>
<dbReference type="PANTHER" id="PTHR42773:SF1">
    <property type="entry name" value="METALLO-BETA-LACTAMASE FAMILY PROTEIN"/>
    <property type="match status" value="1"/>
</dbReference>
<feature type="domain" description="Metallo-beta-lactamase" evidence="1">
    <location>
        <begin position="100"/>
        <end position="259"/>
    </location>
</feature>
<dbReference type="EMBL" id="CP011497">
    <property type="protein sequence ID" value="AKJ11935.1"/>
    <property type="molecule type" value="Genomic_DNA"/>
</dbReference>
<evidence type="ECO:0000313" key="2">
    <source>
        <dbReference type="EMBL" id="AKJ11935.1"/>
    </source>
</evidence>
<dbReference type="SUPFAM" id="SSF56281">
    <property type="entry name" value="Metallo-hydrolase/oxidoreductase"/>
    <property type="match status" value="1"/>
</dbReference>